<dbReference type="AlphaFoldDB" id="A0A9X1QAR9"/>
<comment type="caution">
    <text evidence="1">The sequence shown here is derived from an EMBL/GenBank/DDBJ whole genome shotgun (WGS) entry which is preliminary data.</text>
</comment>
<accession>A0A9X1QAR9</accession>
<evidence type="ECO:0000313" key="1">
    <source>
        <dbReference type="EMBL" id="MCF2498403.1"/>
    </source>
</evidence>
<name>A0A9X1QAR9_9BACT</name>
<dbReference type="RefSeq" id="WP_235177538.1">
    <property type="nucleotide sequence ID" value="NZ_JAKFFV010000004.1"/>
</dbReference>
<organism evidence="1 2">
    <name type="scientific">Dyadobacter chenhuakuii</name>
    <dbReference type="NCBI Taxonomy" id="2909339"/>
    <lineage>
        <taxon>Bacteria</taxon>
        <taxon>Pseudomonadati</taxon>
        <taxon>Bacteroidota</taxon>
        <taxon>Cytophagia</taxon>
        <taxon>Cytophagales</taxon>
        <taxon>Spirosomataceae</taxon>
        <taxon>Dyadobacter</taxon>
    </lineage>
</organism>
<protein>
    <submittedName>
        <fullName evidence="1">Uncharacterized protein</fullName>
    </submittedName>
</protein>
<proteinExistence type="predicted"/>
<evidence type="ECO:0000313" key="2">
    <source>
        <dbReference type="Proteomes" id="UP001139411"/>
    </source>
</evidence>
<dbReference type="Proteomes" id="UP001139411">
    <property type="component" value="Unassembled WGS sequence"/>
</dbReference>
<reference evidence="1" key="1">
    <citation type="submission" date="2022-01" db="EMBL/GenBank/DDBJ databases">
        <title>Novel species in genus Dyadobacter.</title>
        <authorList>
            <person name="Ma C."/>
        </authorList>
    </citation>
    <scope>NUCLEOTIDE SEQUENCE</scope>
    <source>
        <strain evidence="1">CY357</strain>
    </source>
</reference>
<dbReference type="EMBL" id="JAKFFV010000004">
    <property type="protein sequence ID" value="MCF2498403.1"/>
    <property type="molecule type" value="Genomic_DNA"/>
</dbReference>
<sequence>MKSPFGSRGAILAHFHWTWDYLLWGIKWPVVQRMLADGPDYGSKDKKESDHEDLMAKINAIKRG</sequence>
<gene>
    <name evidence="1" type="ORF">L0661_08800</name>
</gene>